<dbReference type="UniPathway" id="UPA00219"/>
<evidence type="ECO:0000256" key="1">
    <source>
        <dbReference type="ARBA" id="ARBA00001602"/>
    </source>
</evidence>
<gene>
    <name evidence="8" type="primary">murI</name>
    <name evidence="9" type="ORF">A3C71_02085</name>
</gene>
<feature type="binding site" evidence="8">
    <location>
        <begin position="186"/>
        <end position="187"/>
    </location>
    <ligand>
        <name>substrate</name>
    </ligand>
</feature>
<dbReference type="FunFam" id="3.40.50.1860:FF:000002">
    <property type="entry name" value="Glutamate racemase"/>
    <property type="match status" value="1"/>
</dbReference>
<comment type="catalytic activity">
    <reaction evidence="1 8">
        <text>L-glutamate = D-glutamate</text>
        <dbReference type="Rhea" id="RHEA:12813"/>
        <dbReference type="ChEBI" id="CHEBI:29985"/>
        <dbReference type="ChEBI" id="CHEBI:29986"/>
        <dbReference type="EC" id="5.1.1.3"/>
    </reaction>
</comment>
<dbReference type="AlphaFoldDB" id="A0A1F8FDU5"/>
<evidence type="ECO:0000256" key="7">
    <source>
        <dbReference type="ARBA" id="ARBA00070053"/>
    </source>
</evidence>
<keyword evidence="5 8" id="KW-0413">Isomerase</keyword>
<organism evidence="9 10">
    <name type="scientific">Candidatus Yanofskybacteria bacterium RIFCSPHIGHO2_02_FULL_43_15c</name>
    <dbReference type="NCBI Taxonomy" id="1802679"/>
    <lineage>
        <taxon>Bacteria</taxon>
        <taxon>Candidatus Yanofskyibacteriota</taxon>
    </lineage>
</organism>
<keyword evidence="3 8" id="KW-0133">Cell shape</keyword>
<evidence type="ECO:0000256" key="8">
    <source>
        <dbReference type="HAMAP-Rule" id="MF_00258"/>
    </source>
</evidence>
<protein>
    <recommendedName>
        <fullName evidence="7 8">Glutamate racemase</fullName>
        <ecNumber evidence="2 8">5.1.1.3</ecNumber>
    </recommendedName>
</protein>
<dbReference type="HAMAP" id="MF_00258">
    <property type="entry name" value="Glu_racemase"/>
    <property type="match status" value="1"/>
</dbReference>
<dbReference type="PANTHER" id="PTHR21198">
    <property type="entry name" value="GLUTAMATE RACEMASE"/>
    <property type="match status" value="1"/>
</dbReference>
<comment type="caution">
    <text evidence="9">The sequence shown here is derived from an EMBL/GenBank/DDBJ whole genome shotgun (WGS) entry which is preliminary data.</text>
</comment>
<comment type="similarity">
    <text evidence="8">Belongs to the aspartate/glutamate racemases family.</text>
</comment>
<feature type="binding site" evidence="8">
    <location>
        <begin position="74"/>
        <end position="75"/>
    </location>
    <ligand>
        <name>substrate</name>
    </ligand>
</feature>
<dbReference type="NCBIfam" id="TIGR00067">
    <property type="entry name" value="glut_race"/>
    <property type="match status" value="1"/>
</dbReference>
<dbReference type="Pfam" id="PF01177">
    <property type="entry name" value="Asp_Glu_race"/>
    <property type="match status" value="1"/>
</dbReference>
<evidence type="ECO:0000256" key="6">
    <source>
        <dbReference type="ARBA" id="ARBA00023316"/>
    </source>
</evidence>
<keyword evidence="6 8" id="KW-0961">Cell wall biogenesis/degradation</keyword>
<dbReference type="SUPFAM" id="SSF53681">
    <property type="entry name" value="Aspartate/glutamate racemase"/>
    <property type="match status" value="2"/>
</dbReference>
<dbReference type="PROSITE" id="PS00924">
    <property type="entry name" value="ASP_GLU_RACEMASE_2"/>
    <property type="match status" value="1"/>
</dbReference>
<reference evidence="9 10" key="1">
    <citation type="journal article" date="2016" name="Nat. Commun.">
        <title>Thousands of microbial genomes shed light on interconnected biogeochemical processes in an aquifer system.</title>
        <authorList>
            <person name="Anantharaman K."/>
            <person name="Brown C.T."/>
            <person name="Hug L.A."/>
            <person name="Sharon I."/>
            <person name="Castelle C.J."/>
            <person name="Probst A.J."/>
            <person name="Thomas B.C."/>
            <person name="Singh A."/>
            <person name="Wilkins M.J."/>
            <person name="Karaoz U."/>
            <person name="Brodie E.L."/>
            <person name="Williams K.H."/>
            <person name="Hubbard S.S."/>
            <person name="Banfield J.F."/>
        </authorList>
    </citation>
    <scope>NUCLEOTIDE SEQUENCE [LARGE SCALE GENOMIC DNA]</scope>
</reference>
<dbReference type="Gene3D" id="3.40.50.1860">
    <property type="match status" value="2"/>
</dbReference>
<comment type="function">
    <text evidence="8">Provides the (R)-glutamate required for cell wall biosynthesis.</text>
</comment>
<evidence type="ECO:0000256" key="3">
    <source>
        <dbReference type="ARBA" id="ARBA00022960"/>
    </source>
</evidence>
<dbReference type="PANTHER" id="PTHR21198:SF3">
    <property type="entry name" value="GLUTAMATE RACEMASE"/>
    <property type="match status" value="1"/>
</dbReference>
<evidence type="ECO:0000256" key="2">
    <source>
        <dbReference type="ARBA" id="ARBA00013090"/>
    </source>
</evidence>
<proteinExistence type="inferred from homology"/>
<dbReference type="InterPro" id="IPR001920">
    <property type="entry name" value="Asp/Glu_race"/>
</dbReference>
<feature type="active site" description="Proton donor/acceptor" evidence="8">
    <location>
        <position position="73"/>
    </location>
</feature>
<dbReference type="GO" id="GO:0071555">
    <property type="term" value="P:cell wall organization"/>
    <property type="evidence" value="ECO:0007669"/>
    <property type="project" value="UniProtKB-KW"/>
</dbReference>
<dbReference type="EC" id="5.1.1.3" evidence="2 8"/>
<dbReference type="InterPro" id="IPR004391">
    <property type="entry name" value="Glu_race"/>
</dbReference>
<dbReference type="GO" id="GO:0008360">
    <property type="term" value="P:regulation of cell shape"/>
    <property type="evidence" value="ECO:0007669"/>
    <property type="project" value="UniProtKB-KW"/>
</dbReference>
<dbReference type="GO" id="GO:0008881">
    <property type="term" value="F:glutamate racemase activity"/>
    <property type="evidence" value="ECO:0007669"/>
    <property type="project" value="UniProtKB-UniRule"/>
</dbReference>
<evidence type="ECO:0000313" key="9">
    <source>
        <dbReference type="EMBL" id="OGN11351.1"/>
    </source>
</evidence>
<dbReference type="Proteomes" id="UP000178197">
    <property type="component" value="Unassembled WGS sequence"/>
</dbReference>
<evidence type="ECO:0000256" key="4">
    <source>
        <dbReference type="ARBA" id="ARBA00022984"/>
    </source>
</evidence>
<dbReference type="GO" id="GO:0009252">
    <property type="term" value="P:peptidoglycan biosynthetic process"/>
    <property type="evidence" value="ECO:0007669"/>
    <property type="project" value="UniProtKB-UniRule"/>
</dbReference>
<evidence type="ECO:0000256" key="5">
    <source>
        <dbReference type="ARBA" id="ARBA00023235"/>
    </source>
</evidence>
<feature type="binding site" evidence="8">
    <location>
        <begin position="10"/>
        <end position="11"/>
    </location>
    <ligand>
        <name>substrate</name>
    </ligand>
</feature>
<evidence type="ECO:0000313" key="10">
    <source>
        <dbReference type="Proteomes" id="UP000178197"/>
    </source>
</evidence>
<sequence>MSNLPIGIFDSGVGGLSVLKELQNLLPNENYIFFADQKNVPYGEKTKEELVSLTSRIVSFLISQKAKMIVVACNTATCYAIEELRTIAKLPVVGVVPAIKPAAEQTKTGRIALLATPATAQGSYVTKLIDEFASPNHVGVLRVGCAGLEECVENGHLNSEAVIKVLNSYLLPLKQAGIDQLVLGCTHYPFLRENMAAMLGPAINILDSGKKVAERVKFLLNKYSLYSGGAKGENIFFTNKNASKFSRVASNLLGYKVHGRLVSL</sequence>
<dbReference type="EMBL" id="MGJT01000033">
    <property type="protein sequence ID" value="OGN11351.1"/>
    <property type="molecule type" value="Genomic_DNA"/>
</dbReference>
<dbReference type="InterPro" id="IPR015942">
    <property type="entry name" value="Asp/Glu/hydantoin_racemase"/>
</dbReference>
<feature type="active site" description="Proton donor/acceptor" evidence="8">
    <location>
        <position position="185"/>
    </location>
</feature>
<keyword evidence="4 8" id="KW-0573">Peptidoglycan synthesis</keyword>
<accession>A0A1F8FDU5</accession>
<dbReference type="InterPro" id="IPR033134">
    <property type="entry name" value="Asp/Glu_racemase_AS_2"/>
</dbReference>
<comment type="pathway">
    <text evidence="8">Cell wall biogenesis; peptidoglycan biosynthesis.</text>
</comment>
<feature type="binding site" evidence="8">
    <location>
        <begin position="42"/>
        <end position="43"/>
    </location>
    <ligand>
        <name>substrate</name>
    </ligand>
</feature>
<name>A0A1F8FDU5_9BACT</name>